<reference evidence="2 3" key="3">
    <citation type="journal article" date="2013" name="Rice">
        <title>Improvement of the Oryza sativa Nipponbare reference genome using next generation sequence and optical map data.</title>
        <authorList>
            <person name="Kawahara Y."/>
            <person name="de la Bastide M."/>
            <person name="Hamilton J.P."/>
            <person name="Kanamori H."/>
            <person name="McCombie W.R."/>
            <person name="Ouyang S."/>
            <person name="Schwartz D.C."/>
            <person name="Tanaka T."/>
            <person name="Wu J."/>
            <person name="Zhou S."/>
            <person name="Childs K.L."/>
            <person name="Davidson R.M."/>
            <person name="Lin H."/>
            <person name="Quesada-Ocampo L."/>
            <person name="Vaillancourt B."/>
            <person name="Sakai H."/>
            <person name="Lee S.S."/>
            <person name="Kim J."/>
            <person name="Numa H."/>
            <person name="Itoh T."/>
            <person name="Buell C.R."/>
            <person name="Matsumoto T."/>
        </authorList>
    </citation>
    <scope>NUCLEOTIDE SEQUENCE [LARGE SCALE GENOMIC DNA]</scope>
    <source>
        <strain evidence="3">cv. Nipponbare</strain>
    </source>
</reference>
<protein>
    <submittedName>
        <fullName evidence="2">Os03g0448000 protein</fullName>
    </submittedName>
</protein>
<reference evidence="3" key="1">
    <citation type="journal article" date="2005" name="Nature">
        <title>The map-based sequence of the rice genome.</title>
        <authorList>
            <consortium name="International rice genome sequencing project (IRGSP)"/>
            <person name="Matsumoto T."/>
            <person name="Wu J."/>
            <person name="Kanamori H."/>
            <person name="Katayose Y."/>
            <person name="Fujisawa M."/>
            <person name="Namiki N."/>
            <person name="Mizuno H."/>
            <person name="Yamamoto K."/>
            <person name="Antonio B.A."/>
            <person name="Baba T."/>
            <person name="Sakata K."/>
            <person name="Nagamura Y."/>
            <person name="Aoki H."/>
            <person name="Arikawa K."/>
            <person name="Arita K."/>
            <person name="Bito T."/>
            <person name="Chiden Y."/>
            <person name="Fujitsuka N."/>
            <person name="Fukunaka R."/>
            <person name="Hamada M."/>
            <person name="Harada C."/>
            <person name="Hayashi A."/>
            <person name="Hijishita S."/>
            <person name="Honda M."/>
            <person name="Hosokawa S."/>
            <person name="Ichikawa Y."/>
            <person name="Idonuma A."/>
            <person name="Iijima M."/>
            <person name="Ikeda M."/>
            <person name="Ikeno M."/>
            <person name="Ito K."/>
            <person name="Ito S."/>
            <person name="Ito T."/>
            <person name="Ito Y."/>
            <person name="Ito Y."/>
            <person name="Iwabuchi A."/>
            <person name="Kamiya K."/>
            <person name="Karasawa W."/>
            <person name="Kurita K."/>
            <person name="Katagiri S."/>
            <person name="Kikuta A."/>
            <person name="Kobayashi H."/>
            <person name="Kobayashi N."/>
            <person name="Machita K."/>
            <person name="Maehara T."/>
            <person name="Masukawa M."/>
            <person name="Mizubayashi T."/>
            <person name="Mukai Y."/>
            <person name="Nagasaki H."/>
            <person name="Nagata Y."/>
            <person name="Naito S."/>
            <person name="Nakashima M."/>
            <person name="Nakama Y."/>
            <person name="Nakamichi Y."/>
            <person name="Nakamura M."/>
            <person name="Meguro A."/>
            <person name="Negishi M."/>
            <person name="Ohta I."/>
            <person name="Ohta T."/>
            <person name="Okamoto M."/>
            <person name="Ono N."/>
            <person name="Saji S."/>
            <person name="Sakaguchi M."/>
            <person name="Sakai K."/>
            <person name="Shibata M."/>
            <person name="Shimokawa T."/>
            <person name="Song J."/>
            <person name="Takazaki Y."/>
            <person name="Terasawa K."/>
            <person name="Tsugane M."/>
            <person name="Tsuji K."/>
            <person name="Ueda S."/>
            <person name="Waki K."/>
            <person name="Yamagata H."/>
            <person name="Yamamoto M."/>
            <person name="Yamamoto S."/>
            <person name="Yamane H."/>
            <person name="Yoshiki S."/>
            <person name="Yoshihara R."/>
            <person name="Yukawa K."/>
            <person name="Zhong H."/>
            <person name="Yano M."/>
            <person name="Yuan Q."/>
            <person name="Ouyang S."/>
            <person name="Liu J."/>
            <person name="Jones K.M."/>
            <person name="Gansberger K."/>
            <person name="Moffat K."/>
            <person name="Hill J."/>
            <person name="Bera J."/>
            <person name="Fadrosh D."/>
            <person name="Jin S."/>
            <person name="Johri S."/>
            <person name="Kim M."/>
            <person name="Overton L."/>
            <person name="Reardon M."/>
            <person name="Tsitrin T."/>
            <person name="Vuong H."/>
            <person name="Weaver B."/>
            <person name="Ciecko A."/>
            <person name="Tallon L."/>
            <person name="Jackson J."/>
            <person name="Pai G."/>
            <person name="Aken S.V."/>
            <person name="Utterback T."/>
            <person name="Reidmuller S."/>
            <person name="Feldblyum T."/>
            <person name="Hsiao J."/>
            <person name="Zismann V."/>
            <person name="Iobst S."/>
            <person name="de Vazeille A.R."/>
            <person name="Buell C.R."/>
            <person name="Ying K."/>
            <person name="Li Y."/>
            <person name="Lu T."/>
            <person name="Huang Y."/>
            <person name="Zhao Q."/>
            <person name="Feng Q."/>
            <person name="Zhang L."/>
            <person name="Zhu J."/>
            <person name="Weng Q."/>
            <person name="Mu J."/>
            <person name="Lu Y."/>
            <person name="Fan D."/>
            <person name="Liu Y."/>
            <person name="Guan J."/>
            <person name="Zhang Y."/>
            <person name="Yu S."/>
            <person name="Liu X."/>
            <person name="Zhang Y."/>
            <person name="Hong G."/>
            <person name="Han B."/>
            <person name="Choisne N."/>
            <person name="Demange N."/>
            <person name="Orjeda G."/>
            <person name="Samain S."/>
            <person name="Cattolico L."/>
            <person name="Pelletier E."/>
            <person name="Couloux A."/>
            <person name="Segurens B."/>
            <person name="Wincker P."/>
            <person name="D'Hont A."/>
            <person name="Scarpelli C."/>
            <person name="Weissenbach J."/>
            <person name="Salanoubat M."/>
            <person name="Quetier F."/>
            <person name="Yu Y."/>
            <person name="Kim H.R."/>
            <person name="Rambo T."/>
            <person name="Currie J."/>
            <person name="Collura K."/>
            <person name="Luo M."/>
            <person name="Yang T."/>
            <person name="Ammiraju J.S.S."/>
            <person name="Engler F."/>
            <person name="Soderlund C."/>
            <person name="Wing R.A."/>
            <person name="Palmer L.E."/>
            <person name="de la Bastide M."/>
            <person name="Spiegel L."/>
            <person name="Nascimento L."/>
            <person name="Zutavern T."/>
            <person name="O'Shaughnessy A."/>
            <person name="Dike S."/>
            <person name="Dedhia N."/>
            <person name="Preston R."/>
            <person name="Balija V."/>
            <person name="McCombie W.R."/>
            <person name="Chow T."/>
            <person name="Chen H."/>
            <person name="Chung M."/>
            <person name="Chen C."/>
            <person name="Shaw J."/>
            <person name="Wu H."/>
            <person name="Hsiao K."/>
            <person name="Chao Y."/>
            <person name="Chu M."/>
            <person name="Cheng C."/>
            <person name="Hour A."/>
            <person name="Lee P."/>
            <person name="Lin S."/>
            <person name="Lin Y."/>
            <person name="Liou J."/>
            <person name="Liu S."/>
            <person name="Hsing Y."/>
            <person name="Raghuvanshi S."/>
            <person name="Mohanty A."/>
            <person name="Bharti A.K."/>
            <person name="Gaur A."/>
            <person name="Gupta V."/>
            <person name="Kumar D."/>
            <person name="Ravi V."/>
            <person name="Vij S."/>
            <person name="Kapur A."/>
            <person name="Khurana P."/>
            <person name="Khurana P."/>
            <person name="Khurana J.P."/>
            <person name="Tyagi A.K."/>
            <person name="Gaikwad K."/>
            <person name="Singh A."/>
            <person name="Dalal V."/>
            <person name="Srivastava S."/>
            <person name="Dixit A."/>
            <person name="Pal A.K."/>
            <person name="Ghazi I.A."/>
            <person name="Yadav M."/>
            <person name="Pandit A."/>
            <person name="Bhargava A."/>
            <person name="Sureshbabu K."/>
            <person name="Batra K."/>
            <person name="Sharma T.R."/>
            <person name="Mohapatra T."/>
            <person name="Singh N.K."/>
            <person name="Messing J."/>
            <person name="Nelson A.B."/>
            <person name="Fuks G."/>
            <person name="Kavchok S."/>
            <person name="Keizer G."/>
            <person name="Linton E."/>
            <person name="Llaca V."/>
            <person name="Song R."/>
            <person name="Tanyolac B."/>
            <person name="Young S."/>
            <person name="Ho-Il K."/>
            <person name="Hahn J.H."/>
            <person name="Sangsakoo G."/>
            <person name="Vanavichit A."/>
            <person name="de Mattos Luiz.A.T."/>
            <person name="Zimmer P.D."/>
            <person name="Malone G."/>
            <person name="Dellagostin O."/>
            <person name="de Oliveira A.C."/>
            <person name="Bevan M."/>
            <person name="Bancroft I."/>
            <person name="Minx P."/>
            <person name="Cordum H."/>
            <person name="Wilson R."/>
            <person name="Cheng Z."/>
            <person name="Jin W."/>
            <person name="Jiang J."/>
            <person name="Leong S.A."/>
            <person name="Iwama H."/>
            <person name="Gojobori T."/>
            <person name="Itoh T."/>
            <person name="Niimura Y."/>
            <person name="Fujii Y."/>
            <person name="Habara T."/>
            <person name="Sakai H."/>
            <person name="Sato Y."/>
            <person name="Wilson G."/>
            <person name="Kumar K."/>
            <person name="McCouch S."/>
            <person name="Juretic N."/>
            <person name="Hoen D."/>
            <person name="Wright S."/>
            <person name="Bruskiewich R."/>
            <person name="Bureau T."/>
            <person name="Miyao A."/>
            <person name="Hirochika H."/>
            <person name="Nishikawa T."/>
            <person name="Kadowaki K."/>
            <person name="Sugiura M."/>
            <person name="Burr B."/>
            <person name="Sasaki T."/>
        </authorList>
    </citation>
    <scope>NUCLEOTIDE SEQUENCE [LARGE SCALE GENOMIC DNA]</scope>
    <source>
        <strain evidence="3">cv. Nipponbare</strain>
    </source>
</reference>
<evidence type="ECO:0000313" key="2">
    <source>
        <dbReference type="EMBL" id="BAS84894.1"/>
    </source>
</evidence>
<dbReference type="EMBL" id="AP014959">
    <property type="protein sequence ID" value="BAS84894.1"/>
    <property type="molecule type" value="Genomic_DNA"/>
</dbReference>
<dbReference type="InParanoid" id="A0A0P0VZ72"/>
<reference evidence="2 3" key="2">
    <citation type="journal article" date="2013" name="Plant Cell Physiol.">
        <title>Rice Annotation Project Database (RAP-DB): an integrative and interactive database for rice genomics.</title>
        <authorList>
            <person name="Sakai H."/>
            <person name="Lee S.S."/>
            <person name="Tanaka T."/>
            <person name="Numa H."/>
            <person name="Kim J."/>
            <person name="Kawahara Y."/>
            <person name="Wakimoto H."/>
            <person name="Yang C.C."/>
            <person name="Iwamoto M."/>
            <person name="Abe T."/>
            <person name="Yamada Y."/>
            <person name="Muto A."/>
            <person name="Inokuchi H."/>
            <person name="Ikemura T."/>
            <person name="Matsumoto T."/>
            <person name="Sasaki T."/>
            <person name="Itoh T."/>
        </authorList>
    </citation>
    <scope>NUCLEOTIDE SEQUENCE [LARGE SCALE GENOMIC DNA]</scope>
    <source>
        <strain evidence="3">cv. Nipponbare</strain>
    </source>
</reference>
<dbReference type="Proteomes" id="UP000059680">
    <property type="component" value="Chromosome 3"/>
</dbReference>
<accession>A0A0P0VZ72</accession>
<evidence type="ECO:0000313" key="3">
    <source>
        <dbReference type="Proteomes" id="UP000059680"/>
    </source>
</evidence>
<name>A0A0P0VZ72_ORYSJ</name>
<proteinExistence type="predicted"/>
<dbReference type="AlphaFoldDB" id="A0A0P0VZ72"/>
<organism evidence="2 3">
    <name type="scientific">Oryza sativa subsp. japonica</name>
    <name type="common">Rice</name>
    <dbReference type="NCBI Taxonomy" id="39947"/>
    <lineage>
        <taxon>Eukaryota</taxon>
        <taxon>Viridiplantae</taxon>
        <taxon>Streptophyta</taxon>
        <taxon>Embryophyta</taxon>
        <taxon>Tracheophyta</taxon>
        <taxon>Spermatophyta</taxon>
        <taxon>Magnoliopsida</taxon>
        <taxon>Liliopsida</taxon>
        <taxon>Poales</taxon>
        <taxon>Poaceae</taxon>
        <taxon>BOP clade</taxon>
        <taxon>Oryzoideae</taxon>
        <taxon>Oryzeae</taxon>
        <taxon>Oryzinae</taxon>
        <taxon>Oryza</taxon>
        <taxon>Oryza sativa</taxon>
    </lineage>
</organism>
<feature type="region of interest" description="Disordered" evidence="1">
    <location>
        <begin position="75"/>
        <end position="105"/>
    </location>
</feature>
<evidence type="ECO:0000256" key="1">
    <source>
        <dbReference type="SAM" id="MobiDB-lite"/>
    </source>
</evidence>
<feature type="compositionally biased region" description="Polar residues" evidence="1">
    <location>
        <begin position="87"/>
        <end position="96"/>
    </location>
</feature>
<dbReference type="PaxDb" id="39947-A0A0P0VZ72"/>
<sequence length="105" mass="11876">MRWSVRGGQVPLCWVPMEGFSRCLRATELAALAVAVEGREMNSRRIRSSLRLVIQCWRRIACCVTCMCRVIRHQKSPPADADGGSKGTCSATSSRSWRGVRWKHR</sequence>
<keyword evidence="3" id="KW-1185">Reference proteome</keyword>
<gene>
    <name evidence="2" type="ordered locus">Os03g0448000</name>
    <name evidence="2" type="ORF">OSNPB_030448000</name>
</gene>